<keyword evidence="3" id="KW-1185">Reference proteome</keyword>
<evidence type="ECO:0000259" key="1">
    <source>
        <dbReference type="SMART" id="SM01248"/>
    </source>
</evidence>
<evidence type="ECO:0000313" key="2">
    <source>
        <dbReference type="EMBL" id="SCZ52521.1"/>
    </source>
</evidence>
<reference evidence="2 3" key="1">
    <citation type="submission" date="2016-10" db="EMBL/GenBank/DDBJ databases">
        <authorList>
            <person name="de Groot N.N."/>
        </authorList>
    </citation>
    <scope>NUCLEOTIDE SEQUENCE [LARGE SCALE GENOMIC DNA]</scope>
    <source>
        <strain evidence="2 3">HLD2</strain>
    </source>
</reference>
<dbReference type="InterPro" id="IPR011649">
    <property type="entry name" value="KaiB_domain"/>
</dbReference>
<protein>
    <submittedName>
        <fullName evidence="2">Circadian clock protein KaiB</fullName>
    </submittedName>
</protein>
<sequence length="106" mass="11742">MDEPANASERAVDKPMRLRLYILSNTAPSEAALANLNAVAETHRVRHFELEVIDVRDEPLRALNEGALMVPTLIIITDKGQRELFGDLSDTDLLLKVLGLDAPHET</sequence>
<dbReference type="Gene3D" id="3.40.30.10">
    <property type="entry name" value="Glutaredoxin"/>
    <property type="match status" value="1"/>
</dbReference>
<gene>
    <name evidence="2" type="ORF">SAMN03097708_00762</name>
</gene>
<dbReference type="STRING" id="415747.SAMN03097708_00762"/>
<feature type="domain" description="KaiB" evidence="1">
    <location>
        <begin position="19"/>
        <end position="100"/>
    </location>
</feature>
<dbReference type="InterPro" id="IPR039022">
    <property type="entry name" value="KaiB-like"/>
</dbReference>
<name>A0A1G5PTJ5_9GAMM</name>
<dbReference type="PANTHER" id="PTHR41709:SF2">
    <property type="entry name" value="CIRCADIAN CLOCK PROTEIN KAIB2"/>
    <property type="match status" value="1"/>
</dbReference>
<dbReference type="OrthoDB" id="5458519at2"/>
<dbReference type="Pfam" id="PF07689">
    <property type="entry name" value="KaiB"/>
    <property type="match status" value="1"/>
</dbReference>
<dbReference type="RefSeq" id="WP_092992774.1">
    <property type="nucleotide sequence ID" value="NZ_FMWD01000002.1"/>
</dbReference>
<accession>A0A1G5PTJ5</accession>
<dbReference type="SUPFAM" id="SSF52833">
    <property type="entry name" value="Thioredoxin-like"/>
    <property type="match status" value="1"/>
</dbReference>
<evidence type="ECO:0000313" key="3">
    <source>
        <dbReference type="Proteomes" id="UP000199648"/>
    </source>
</evidence>
<dbReference type="SMART" id="SM01248">
    <property type="entry name" value="KaiB"/>
    <property type="match status" value="1"/>
</dbReference>
<dbReference type="AlphaFoldDB" id="A0A1G5PTJ5"/>
<dbReference type="PANTHER" id="PTHR41709">
    <property type="entry name" value="KAIB-LIKE PROTEIN 1"/>
    <property type="match status" value="1"/>
</dbReference>
<dbReference type="EMBL" id="FMWD01000002">
    <property type="protein sequence ID" value="SCZ52521.1"/>
    <property type="molecule type" value="Genomic_DNA"/>
</dbReference>
<proteinExistence type="predicted"/>
<dbReference type="Proteomes" id="UP000199648">
    <property type="component" value="Unassembled WGS sequence"/>
</dbReference>
<dbReference type="InterPro" id="IPR036249">
    <property type="entry name" value="Thioredoxin-like_sf"/>
</dbReference>
<dbReference type="GO" id="GO:0048511">
    <property type="term" value="P:rhythmic process"/>
    <property type="evidence" value="ECO:0007669"/>
    <property type="project" value="InterPro"/>
</dbReference>
<organism evidence="2 3">
    <name type="scientific">Thiohalomonas denitrificans</name>
    <dbReference type="NCBI Taxonomy" id="415747"/>
    <lineage>
        <taxon>Bacteria</taxon>
        <taxon>Pseudomonadati</taxon>
        <taxon>Pseudomonadota</taxon>
        <taxon>Gammaproteobacteria</taxon>
        <taxon>Thiohalomonadales</taxon>
        <taxon>Thiohalomonadaceae</taxon>
        <taxon>Thiohalomonas</taxon>
    </lineage>
</organism>